<evidence type="ECO:0000313" key="3">
    <source>
        <dbReference type="Proteomes" id="UP001523369"/>
    </source>
</evidence>
<name>A0ABT1DGN2_9ACTN</name>
<keyword evidence="2" id="KW-0032">Aminotransferase</keyword>
<keyword evidence="3" id="KW-1185">Reference proteome</keyword>
<dbReference type="InterPro" id="IPR015424">
    <property type="entry name" value="PyrdxlP-dep_Trfase"/>
</dbReference>
<dbReference type="SUPFAM" id="SSF53383">
    <property type="entry name" value="PLP-dependent transferases"/>
    <property type="match status" value="1"/>
</dbReference>
<reference evidence="2 3" key="1">
    <citation type="submission" date="2022-06" db="EMBL/GenBank/DDBJ databases">
        <title>New Species of the Genus Actinoplanes, ActinopZanes ferrugineus.</title>
        <authorList>
            <person name="Ding P."/>
        </authorList>
    </citation>
    <scope>NUCLEOTIDE SEQUENCE [LARGE SCALE GENOMIC DNA]</scope>
    <source>
        <strain evidence="2 3">TRM88003</strain>
    </source>
</reference>
<dbReference type="PANTHER" id="PTHR14237">
    <property type="entry name" value="MOLYBDOPTERIN COFACTOR SULFURASE MOSC"/>
    <property type="match status" value="1"/>
</dbReference>
<accession>A0ABT1DGN2</accession>
<sequence length="453" mass="49011">MSEQLRATEYAHLDAGGEVYLDYTGAGVYSQSQLRHHQERLAARAYGNPHSENPASAASTALVDQARRDVLRFLNADPAEYAAIFTANASGACRLVGEAYPFGRARDLVMTFDNHNSVNGIREFARRARARRRYVPLTPPSLRVATDDVRAALRRRRGLFAFPAQSNFTGVQHPLDWVALAHDAGYDVLLDVAAYLPTNPLDLSAVKPDFVPISWYKVMGFPTGVGCLVARRDALARLRRPWFAGGTIAAVSVGAEWHELAPDETAFEDGTLNFLDIPDVSYGLRWLTDLGREAVRTQVATLTSTVLTGLSALTHGNGQPLVRLYGPADNAGRGATVAFNLLDPSGVVVDERLVAAEALTDGLSLRTGCFCNPGAGEGAFGIRPRVLRGMRGWGVRTVDDYLKVLGVPTGGAIRISFGVASTTSDITRLLEFVAKTYRDRPASADGLAPRLRC</sequence>
<organism evidence="2 3">
    <name type="scientific">Paractinoplanes aksuensis</name>
    <dbReference type="NCBI Taxonomy" id="2939490"/>
    <lineage>
        <taxon>Bacteria</taxon>
        <taxon>Bacillati</taxon>
        <taxon>Actinomycetota</taxon>
        <taxon>Actinomycetes</taxon>
        <taxon>Micromonosporales</taxon>
        <taxon>Micromonosporaceae</taxon>
        <taxon>Paractinoplanes</taxon>
    </lineage>
</organism>
<protein>
    <submittedName>
        <fullName evidence="2">Aminotransferase class V-fold PLP-dependent enzyme</fullName>
    </submittedName>
</protein>
<comment type="caution">
    <text evidence="2">The sequence shown here is derived from an EMBL/GenBank/DDBJ whole genome shotgun (WGS) entry which is preliminary data.</text>
</comment>
<dbReference type="Proteomes" id="UP001523369">
    <property type="component" value="Unassembled WGS sequence"/>
</dbReference>
<dbReference type="InterPro" id="IPR000192">
    <property type="entry name" value="Aminotrans_V_dom"/>
</dbReference>
<gene>
    <name evidence="2" type="ORF">M1L60_03495</name>
</gene>
<keyword evidence="2" id="KW-0808">Transferase</keyword>
<dbReference type="PANTHER" id="PTHR14237:SF19">
    <property type="entry name" value="MITOCHONDRIAL AMIDOXIME REDUCING COMPONENT 1"/>
    <property type="match status" value="1"/>
</dbReference>
<dbReference type="GO" id="GO:0008483">
    <property type="term" value="F:transaminase activity"/>
    <property type="evidence" value="ECO:0007669"/>
    <property type="project" value="UniProtKB-KW"/>
</dbReference>
<dbReference type="InterPro" id="IPR015421">
    <property type="entry name" value="PyrdxlP-dep_Trfase_major"/>
</dbReference>
<feature type="domain" description="Aminotransferase class V" evidence="1">
    <location>
        <begin position="19"/>
        <end position="429"/>
    </location>
</feature>
<evidence type="ECO:0000313" key="2">
    <source>
        <dbReference type="EMBL" id="MCO8269653.1"/>
    </source>
</evidence>
<dbReference type="EMBL" id="JAMYJR010000002">
    <property type="protein sequence ID" value="MCO8269653.1"/>
    <property type="molecule type" value="Genomic_DNA"/>
</dbReference>
<dbReference type="RefSeq" id="WP_253235787.1">
    <property type="nucleotide sequence ID" value="NZ_JAMYJR010000002.1"/>
</dbReference>
<dbReference type="InterPro" id="IPR015422">
    <property type="entry name" value="PyrdxlP-dep_Trfase_small"/>
</dbReference>
<dbReference type="Gene3D" id="3.90.1150.10">
    <property type="entry name" value="Aspartate Aminotransferase, domain 1"/>
    <property type="match status" value="1"/>
</dbReference>
<dbReference type="Pfam" id="PF00266">
    <property type="entry name" value="Aminotran_5"/>
    <property type="match status" value="1"/>
</dbReference>
<dbReference type="Gene3D" id="3.40.640.10">
    <property type="entry name" value="Type I PLP-dependent aspartate aminotransferase-like (Major domain)"/>
    <property type="match status" value="1"/>
</dbReference>
<proteinExistence type="predicted"/>
<evidence type="ECO:0000259" key="1">
    <source>
        <dbReference type="Pfam" id="PF00266"/>
    </source>
</evidence>